<dbReference type="PANTHER" id="PTHR43685:SF3">
    <property type="entry name" value="SLR2126 PROTEIN"/>
    <property type="match status" value="1"/>
</dbReference>
<evidence type="ECO:0000259" key="2">
    <source>
        <dbReference type="Pfam" id="PF00535"/>
    </source>
</evidence>
<evidence type="ECO:0000313" key="5">
    <source>
        <dbReference type="Proteomes" id="UP000075606"/>
    </source>
</evidence>
<feature type="domain" description="Glycosyltransferase 2-like" evidence="2">
    <location>
        <begin position="35"/>
        <end position="158"/>
    </location>
</feature>
<dbReference type="InterPro" id="IPR027791">
    <property type="entry name" value="Galactosyl_T_C"/>
</dbReference>
<evidence type="ECO:0000259" key="3">
    <source>
        <dbReference type="Pfam" id="PF02709"/>
    </source>
</evidence>
<accession>A0A150X4E8</accession>
<dbReference type="Proteomes" id="UP000075606">
    <property type="component" value="Unassembled WGS sequence"/>
</dbReference>
<dbReference type="InterPro" id="IPR029044">
    <property type="entry name" value="Nucleotide-diphossugar_trans"/>
</dbReference>
<keyword evidence="5" id="KW-1185">Reference proteome</keyword>
<sequence>MILKNLGEYQHNRSRELLVDTQSTVHKQIESSGISIVIPVKNNQEGIIALLKSFKQTLTDTELPREVIVIDNNSSPAISLPKDSFDLGFKVHLLKCKKPGPAAARNMGAKQAKGEWLLFIDSDCLCTPLLIQGYQKADPRAVAYQGCTTINSRDVLSRYYISQKIHQPPVVNGSPKYLVTANVLIQKNAFDNIGGFNESFKLAGGEDIELSLRLKKYGKIVYAPQSIVVHSFEDGFLGFVKRFIRYGKGIRQVRFYHKDHQFPKPFTANNKSVILNNFLAPIQWCLMAYGYIMMSLKLRNIKA</sequence>
<evidence type="ECO:0000256" key="1">
    <source>
        <dbReference type="ARBA" id="ARBA00022679"/>
    </source>
</evidence>
<dbReference type="PANTHER" id="PTHR43685">
    <property type="entry name" value="GLYCOSYLTRANSFERASE"/>
    <property type="match status" value="1"/>
</dbReference>
<comment type="caution">
    <text evidence="4">The sequence shown here is derived from an EMBL/GenBank/DDBJ whole genome shotgun (WGS) entry which is preliminary data.</text>
</comment>
<proteinExistence type="predicted"/>
<gene>
    <name evidence="4" type="ORF">AWW68_12370</name>
</gene>
<reference evidence="4 5" key="1">
    <citation type="submission" date="2016-01" db="EMBL/GenBank/DDBJ databases">
        <title>Genome sequencing of Roseivirga spongicola UST030701-084.</title>
        <authorList>
            <person name="Selvaratnam C."/>
            <person name="Thevarajoo S."/>
            <person name="Goh K.M."/>
            <person name="Ee R."/>
            <person name="Chan K.-G."/>
            <person name="Chong C.S."/>
        </authorList>
    </citation>
    <scope>NUCLEOTIDE SEQUENCE [LARGE SCALE GENOMIC DNA]</scope>
    <source>
        <strain evidence="4 5">UST030701-084</strain>
    </source>
</reference>
<evidence type="ECO:0008006" key="6">
    <source>
        <dbReference type="Google" id="ProtNLM"/>
    </source>
</evidence>
<dbReference type="STRING" id="333140.AWW68_12370"/>
<dbReference type="GO" id="GO:0016740">
    <property type="term" value="F:transferase activity"/>
    <property type="evidence" value="ECO:0007669"/>
    <property type="project" value="UniProtKB-KW"/>
</dbReference>
<evidence type="ECO:0000313" key="4">
    <source>
        <dbReference type="EMBL" id="KYG73482.1"/>
    </source>
</evidence>
<dbReference type="Gene3D" id="3.90.550.10">
    <property type="entry name" value="Spore Coat Polysaccharide Biosynthesis Protein SpsA, Chain A"/>
    <property type="match status" value="1"/>
</dbReference>
<dbReference type="Pfam" id="PF02709">
    <property type="entry name" value="Glyco_transf_7C"/>
    <property type="match status" value="1"/>
</dbReference>
<dbReference type="Pfam" id="PF00535">
    <property type="entry name" value="Glycos_transf_2"/>
    <property type="match status" value="1"/>
</dbReference>
<dbReference type="AlphaFoldDB" id="A0A150X4E8"/>
<dbReference type="InterPro" id="IPR001173">
    <property type="entry name" value="Glyco_trans_2-like"/>
</dbReference>
<feature type="domain" description="Galactosyltransferase C-terminal" evidence="3">
    <location>
        <begin position="178"/>
        <end position="225"/>
    </location>
</feature>
<dbReference type="SUPFAM" id="SSF53448">
    <property type="entry name" value="Nucleotide-diphospho-sugar transferases"/>
    <property type="match status" value="1"/>
</dbReference>
<dbReference type="InterPro" id="IPR050834">
    <property type="entry name" value="Glycosyltransf_2"/>
</dbReference>
<keyword evidence="1" id="KW-0808">Transferase</keyword>
<name>A0A150X4E8_9BACT</name>
<protein>
    <recommendedName>
        <fullName evidence="6">Glycosyltransferase 2-like domain-containing protein</fullName>
    </recommendedName>
</protein>
<organism evidence="4 5">
    <name type="scientific">Roseivirga spongicola</name>
    <dbReference type="NCBI Taxonomy" id="333140"/>
    <lineage>
        <taxon>Bacteria</taxon>
        <taxon>Pseudomonadati</taxon>
        <taxon>Bacteroidota</taxon>
        <taxon>Cytophagia</taxon>
        <taxon>Cytophagales</taxon>
        <taxon>Roseivirgaceae</taxon>
        <taxon>Roseivirga</taxon>
    </lineage>
</organism>
<dbReference type="EMBL" id="LRPC01000028">
    <property type="protein sequence ID" value="KYG73482.1"/>
    <property type="molecule type" value="Genomic_DNA"/>
</dbReference>